<protein>
    <submittedName>
        <fullName evidence="2">Uncharacterized protein</fullName>
    </submittedName>
</protein>
<gene>
    <name evidence="2" type="ORF">S06H3_14154</name>
</gene>
<keyword evidence="1" id="KW-0812">Transmembrane</keyword>
<dbReference type="Gene3D" id="3.30.70.3400">
    <property type="match status" value="1"/>
</dbReference>
<feature type="transmembrane region" description="Helical" evidence="1">
    <location>
        <begin position="9"/>
        <end position="27"/>
    </location>
</feature>
<feature type="non-terminal residue" evidence="2">
    <location>
        <position position="379"/>
    </location>
</feature>
<accession>X1MIH4</accession>
<proteinExistence type="predicted"/>
<evidence type="ECO:0000256" key="1">
    <source>
        <dbReference type="SAM" id="Phobius"/>
    </source>
</evidence>
<keyword evidence="1" id="KW-0472">Membrane</keyword>
<dbReference type="AlphaFoldDB" id="X1MIH4"/>
<dbReference type="EMBL" id="BARV01006919">
    <property type="protein sequence ID" value="GAI17881.1"/>
    <property type="molecule type" value="Genomic_DNA"/>
</dbReference>
<name>X1MIH4_9ZZZZ</name>
<organism evidence="2">
    <name type="scientific">marine sediment metagenome</name>
    <dbReference type="NCBI Taxonomy" id="412755"/>
    <lineage>
        <taxon>unclassified sequences</taxon>
        <taxon>metagenomes</taxon>
        <taxon>ecological metagenomes</taxon>
    </lineage>
</organism>
<reference evidence="2" key="1">
    <citation type="journal article" date="2014" name="Front. Microbiol.">
        <title>High frequency of phylogenetically diverse reductive dehalogenase-homologous genes in deep subseafloor sedimentary metagenomes.</title>
        <authorList>
            <person name="Kawai M."/>
            <person name="Futagami T."/>
            <person name="Toyoda A."/>
            <person name="Takaki Y."/>
            <person name="Nishi S."/>
            <person name="Hori S."/>
            <person name="Arai W."/>
            <person name="Tsubouchi T."/>
            <person name="Morono Y."/>
            <person name="Uchiyama I."/>
            <person name="Ito T."/>
            <person name="Fujiyama A."/>
            <person name="Inagaki F."/>
            <person name="Takami H."/>
        </authorList>
    </citation>
    <scope>NUCLEOTIDE SEQUENCE</scope>
    <source>
        <strain evidence="2">Expedition CK06-06</strain>
    </source>
</reference>
<evidence type="ECO:0000313" key="2">
    <source>
        <dbReference type="EMBL" id="GAI17881.1"/>
    </source>
</evidence>
<keyword evidence="1" id="KW-1133">Transmembrane helix</keyword>
<comment type="caution">
    <text evidence="2">The sequence shown here is derived from an EMBL/GenBank/DDBJ whole genome shotgun (WGS) entry which is preliminary data.</text>
</comment>
<sequence>MSVFRERRIVLLLLTVFLCVMLVWGPWKATDSRTEKALGWPAQYTHGLRFGVDIIGGSRIVLALEASHVTFENIQDNVENTWWTIVHRLEDNLYVNVNTISLDPPTGTAVAEIGRPITENLINAIIEGFGNVARDLQTGKPMIEKRISEATRDEVISILKARVDPAGLRGAQFRALGANLILYEIPGLLPGEAETLLGKPGRLEIFFENEVLLRGEDIVSVNAPYPSGEKQNTVDLPFRLTNDGAERFAAAAKSKPYCPTGIYVDCPTDAIIVFNNEILDKPLAFLEYDPDEKVFKGTTDRGMGYTLRVSAIGTAEDEFSPEAREFLEEQAGFKLKVCLLGDFSSSVVENLSELYTVVSIPRQTTEGTNKSVEEWIKEA</sequence>